<proteinExistence type="predicted"/>
<name>A0ACC2WBY5_9TREE</name>
<evidence type="ECO:0000313" key="2">
    <source>
        <dbReference type="Proteomes" id="UP001230649"/>
    </source>
</evidence>
<dbReference type="Proteomes" id="UP001230649">
    <property type="component" value="Unassembled WGS sequence"/>
</dbReference>
<evidence type="ECO:0000313" key="1">
    <source>
        <dbReference type="EMBL" id="KAJ9108630.1"/>
    </source>
</evidence>
<comment type="caution">
    <text evidence="1">The sequence shown here is derived from an EMBL/GenBank/DDBJ whole genome shotgun (WGS) entry which is preliminary data.</text>
</comment>
<reference evidence="1" key="1">
    <citation type="submission" date="2023-04" db="EMBL/GenBank/DDBJ databases">
        <title>Draft Genome sequencing of Naganishia species isolated from polar environments using Oxford Nanopore Technology.</title>
        <authorList>
            <person name="Leo P."/>
            <person name="Venkateswaran K."/>
        </authorList>
    </citation>
    <scope>NUCLEOTIDE SEQUENCE</scope>
    <source>
        <strain evidence="1">MNA-CCFEE 5262</strain>
    </source>
</reference>
<keyword evidence="2" id="KW-1185">Reference proteome</keyword>
<sequence>MDSSIEKRVHWTNIPSPDNKKNKRRWFSFGRRNGTGSPRLSSGSSRTSTRTKNLLTYLFFILMIGINIYIIAQSFFSAPESPLRMMHLDGRKSESSSLQDVLVKGMERKSFEMDQYYASRDSPMFCDLCPSGDEFCKGIGYQNVAASVLYEGTNVRLHRVLRKLQNGEPISMGVIGGSVSAGHGLDQRGATDRREGPLNLHRRIFDYLTSKYPHPGHKFTNGALPATGSDYFATCFAEHIPEDVDLVTIELGKFCFEYCDSINDMRHVQSQVEYEMLIRGLLALPNKPAIVDVHTLGLMFDPISQGGDQHLAISYYYDIPTVSIRSVIMPLILADYRAAERFYVLNGKRDDSQTWDDLIDYRHISIDGHHLLANLTTLYLERQFCKMAAMKTLAVEGSDPTAHDGQWASTRDFDVVPKMMVTRQYFKENNAPALHPQCFSTISTLHPLEPVEAFGWEPWAWKDKKYLVARVPGARATFAFKTEVGILKIFHQRSKKYGLGQVDCWIDDDVHRKKRVDSYWPYDFSLVGYTHIANDIAPGSHLLHCEVVVDTSDPGGGHEFRMTSLTAAFEAPVELALSVCWAAFSAAVSYEHK</sequence>
<organism evidence="1 2">
    <name type="scientific">Naganishia adeliensis</name>
    <dbReference type="NCBI Taxonomy" id="92952"/>
    <lineage>
        <taxon>Eukaryota</taxon>
        <taxon>Fungi</taxon>
        <taxon>Dikarya</taxon>
        <taxon>Basidiomycota</taxon>
        <taxon>Agaricomycotina</taxon>
        <taxon>Tremellomycetes</taxon>
        <taxon>Filobasidiales</taxon>
        <taxon>Filobasidiaceae</taxon>
        <taxon>Naganishia</taxon>
    </lineage>
</organism>
<accession>A0ACC2WBY5</accession>
<dbReference type="EMBL" id="JASBWS010000030">
    <property type="protein sequence ID" value="KAJ9108630.1"/>
    <property type="molecule type" value="Genomic_DNA"/>
</dbReference>
<gene>
    <name evidence="1" type="ORF">QFC20_003328</name>
</gene>
<protein>
    <submittedName>
        <fullName evidence="1">Uncharacterized protein</fullName>
    </submittedName>
</protein>